<feature type="domain" description="RUN" evidence="2">
    <location>
        <begin position="666"/>
        <end position="831"/>
    </location>
</feature>
<reference evidence="3 4" key="1">
    <citation type="submission" date="2016-10" db="EMBL/GenBank/DDBJ databases">
        <authorList>
            <person name="Cai Z."/>
        </authorList>
    </citation>
    <scope>NUCLEOTIDE SEQUENCE [LARGE SCALE GENOMIC DNA]</scope>
</reference>
<feature type="compositionally biased region" description="Low complexity" evidence="1">
    <location>
        <begin position="1082"/>
        <end position="1101"/>
    </location>
</feature>
<feature type="region of interest" description="Disordered" evidence="1">
    <location>
        <begin position="298"/>
        <end position="322"/>
    </location>
</feature>
<protein>
    <recommendedName>
        <fullName evidence="2">RUN domain-containing protein</fullName>
    </recommendedName>
</protein>
<feature type="compositionally biased region" description="Low complexity" evidence="1">
    <location>
        <begin position="1168"/>
        <end position="1179"/>
    </location>
</feature>
<name>A0A383WQ32_TETOB</name>
<dbReference type="SUPFAM" id="SSF140741">
    <property type="entry name" value="RUN domain-like"/>
    <property type="match status" value="2"/>
</dbReference>
<dbReference type="InterPro" id="IPR004012">
    <property type="entry name" value="Run_dom"/>
</dbReference>
<feature type="region of interest" description="Disordered" evidence="1">
    <location>
        <begin position="1069"/>
        <end position="1101"/>
    </location>
</feature>
<feature type="region of interest" description="Disordered" evidence="1">
    <location>
        <begin position="171"/>
        <end position="251"/>
    </location>
</feature>
<feature type="compositionally biased region" description="Low complexity" evidence="1">
    <location>
        <begin position="308"/>
        <end position="322"/>
    </location>
</feature>
<feature type="compositionally biased region" description="Polar residues" evidence="1">
    <location>
        <begin position="554"/>
        <end position="565"/>
    </location>
</feature>
<dbReference type="EMBL" id="FNXT01001364">
    <property type="protein sequence ID" value="SZX79342.1"/>
    <property type="molecule type" value="Genomic_DNA"/>
</dbReference>
<dbReference type="STRING" id="3088.A0A383WQ32"/>
<proteinExistence type="predicted"/>
<feature type="region of interest" description="Disordered" evidence="1">
    <location>
        <begin position="388"/>
        <end position="413"/>
    </location>
</feature>
<dbReference type="InterPro" id="IPR037213">
    <property type="entry name" value="Run_dom_sf"/>
</dbReference>
<feature type="region of interest" description="Disordered" evidence="1">
    <location>
        <begin position="1121"/>
        <end position="1192"/>
    </location>
</feature>
<feature type="region of interest" description="Disordered" evidence="1">
    <location>
        <begin position="554"/>
        <end position="583"/>
    </location>
</feature>
<evidence type="ECO:0000313" key="4">
    <source>
        <dbReference type="Proteomes" id="UP000256970"/>
    </source>
</evidence>
<feature type="domain" description="RUN" evidence="2">
    <location>
        <begin position="19"/>
        <end position="153"/>
    </location>
</feature>
<accession>A0A383WQ32</accession>
<feature type="compositionally biased region" description="Low complexity" evidence="1">
    <location>
        <begin position="184"/>
        <end position="209"/>
    </location>
</feature>
<feature type="compositionally biased region" description="Low complexity" evidence="1">
    <location>
        <begin position="566"/>
        <end position="577"/>
    </location>
</feature>
<feature type="compositionally biased region" description="Low complexity" evidence="1">
    <location>
        <begin position="388"/>
        <end position="404"/>
    </location>
</feature>
<evidence type="ECO:0000256" key="1">
    <source>
        <dbReference type="SAM" id="MobiDB-lite"/>
    </source>
</evidence>
<feature type="region of interest" description="Disordered" evidence="1">
    <location>
        <begin position="1208"/>
        <end position="1266"/>
    </location>
</feature>
<dbReference type="Proteomes" id="UP000256970">
    <property type="component" value="Unassembled WGS sequence"/>
</dbReference>
<feature type="compositionally biased region" description="Gly residues" evidence="1">
    <location>
        <begin position="1135"/>
        <end position="1155"/>
    </location>
</feature>
<sequence>MSDVEGRLSSAFGLLHSSPGAESAQSCVAAALLSWLEHGLKGNRAVSGSVWSVVTAATRAFPIQLSPSVEKAQTLADVCAGTDPEQAWVLQAIDDGSLVTLVQRLRSQPQIITAYTRDALIRDAKAAERLVAQLQQLKELLPATPYDRYLQQQAAQDTGQPATPVHIQTEEDLQPHSSQPPPQQQQDVAGVTQQRQQQQQQQAQDHGQTPGKQGAGLVGRLSSQRLPLGGFGRQKAANASSSSSSSTNVDAKHNLGSAAAEQAQVQDVLVRVQLLVVSPIDKAAADAQPRVQLLLQVQPPKDSQPATASKASAGSSSSSSSKLLGAGADAVKGLLQGLQHSAAAGLHQSAAAGQELTDAVTAAGEAVVGAMITQPFAAVKGFAARAGGSRKPPAAAAAHAGDSSSTRDSGTAGPSVFAAAAQLGGPGSSTGLATTTTTTTTAAAAAAAAAAATAVTSEASGRRLSSFFSKRQGSAAATAAAAGGGDDSTSLVEPMLLSVQLRVSADPASAKPIELVLTPVGTQQAAAAAVSRASSSHAPGWHSRAGLLGKLQRSSNRNSLDHPQQGSSTTAAGSPAADGVGDEEDVLEGDMWSVMTRLKQAGAGKAARHGAASPASPKAAAAATAEAEATAAAQQMQREGLQLLQQLLDACEQVDRAAAVSKGCLGDDCEPLLLLVLLIQQALNHGLRNTQSAGAKEQDSSSSSSNKAAAAARDVLGGWLPRQAVAAFGVLQALQHGSKQHPRLMLGADGIARMKAARASPPAAKLDLWVRASLNEQLLGVRLSTLAANPDALGVWYAPEALLLQQEPLQQLLQKIGQLSQHRFALPVDATAAAAAAAAAAAGVDLSTGGSGRDSLGGGSSKVSSGLAGIADPRKLLGGLSSTVSSLGFGALPGFGGSSNTSAQAAPAAAGEAGSETAAGAASSGSAAQSGSIPTFLWSTLGGGAAADAAASPAAGSSAAAAAPAPGGSSGGFFSRRRRVPQIREVRVPSPDSAAVLSTEGSCALSPVSAAGDAAYAEWWSPNGSWEDGLAAAGGGSRSSSASGLAGLATQGEVVWSDSGDARGPIVAAASDQQQLRRAGSRGRVGSSSVGMSGAAAAASPTGAQSEAALKIEQELAAAMTAPPAGRLTVRRSGSGTGSSSGGGRSSSGSGGSGAASGQHQAEMRRSSSAGWEAAVARARSARSPRHTDVGLGLGVIGSFHRAAGAGAALHRRSRSPDASSAVQLPGAGVGGRSSRPGHRHKRSSSLNDLPELQALFEAGVPAPPL</sequence>
<organism evidence="3 4">
    <name type="scientific">Tetradesmus obliquus</name>
    <name type="common">Green alga</name>
    <name type="synonym">Acutodesmus obliquus</name>
    <dbReference type="NCBI Taxonomy" id="3088"/>
    <lineage>
        <taxon>Eukaryota</taxon>
        <taxon>Viridiplantae</taxon>
        <taxon>Chlorophyta</taxon>
        <taxon>core chlorophytes</taxon>
        <taxon>Chlorophyceae</taxon>
        <taxon>CS clade</taxon>
        <taxon>Sphaeropleales</taxon>
        <taxon>Scenedesmaceae</taxon>
        <taxon>Tetradesmus</taxon>
    </lineage>
</organism>
<gene>
    <name evidence="3" type="ORF">BQ4739_LOCUS19621</name>
</gene>
<dbReference type="Pfam" id="PF02759">
    <property type="entry name" value="RUN"/>
    <property type="match status" value="2"/>
</dbReference>
<dbReference type="PROSITE" id="PS50826">
    <property type="entry name" value="RUN"/>
    <property type="match status" value="2"/>
</dbReference>
<dbReference type="AlphaFoldDB" id="A0A383WQ32"/>
<dbReference type="SMART" id="SM00593">
    <property type="entry name" value="RUN"/>
    <property type="match status" value="2"/>
</dbReference>
<evidence type="ECO:0000313" key="3">
    <source>
        <dbReference type="EMBL" id="SZX79342.1"/>
    </source>
</evidence>
<dbReference type="Gene3D" id="1.20.58.900">
    <property type="match status" value="2"/>
</dbReference>
<evidence type="ECO:0000259" key="2">
    <source>
        <dbReference type="PROSITE" id="PS50826"/>
    </source>
</evidence>
<keyword evidence="4" id="KW-1185">Reference proteome</keyword>